<evidence type="ECO:0000313" key="7">
    <source>
        <dbReference type="Proteomes" id="UP000535890"/>
    </source>
</evidence>
<organism evidence="6 7">
    <name type="scientific">Actinomycetospora corticicola</name>
    <dbReference type="NCBI Taxonomy" id="663602"/>
    <lineage>
        <taxon>Bacteria</taxon>
        <taxon>Bacillati</taxon>
        <taxon>Actinomycetota</taxon>
        <taxon>Actinomycetes</taxon>
        <taxon>Pseudonocardiales</taxon>
        <taxon>Pseudonocardiaceae</taxon>
        <taxon>Actinomycetospora</taxon>
    </lineage>
</organism>
<feature type="domain" description="ANTAR" evidence="5">
    <location>
        <begin position="170"/>
        <end position="231"/>
    </location>
</feature>
<dbReference type="Proteomes" id="UP000535890">
    <property type="component" value="Unassembled WGS sequence"/>
</dbReference>
<comment type="caution">
    <text evidence="6">The sequence shown here is derived from an EMBL/GenBank/DDBJ whole genome shotgun (WGS) entry which is preliminary data.</text>
</comment>
<reference evidence="6 7" key="1">
    <citation type="submission" date="2020-07" db="EMBL/GenBank/DDBJ databases">
        <title>Sequencing the genomes of 1000 actinobacteria strains.</title>
        <authorList>
            <person name="Klenk H.-P."/>
        </authorList>
    </citation>
    <scope>NUCLEOTIDE SEQUENCE [LARGE SCALE GENOMIC DNA]</scope>
    <source>
        <strain evidence="6 7">DSM 45772</strain>
    </source>
</reference>
<dbReference type="GO" id="GO:0003723">
    <property type="term" value="F:RNA binding"/>
    <property type="evidence" value="ECO:0007669"/>
    <property type="project" value="InterPro"/>
</dbReference>
<protein>
    <recommendedName>
        <fullName evidence="5">ANTAR domain-containing protein</fullName>
    </recommendedName>
</protein>
<dbReference type="RefSeq" id="WP_179793530.1">
    <property type="nucleotide sequence ID" value="NZ_BAABHP010000017.1"/>
</dbReference>
<evidence type="ECO:0000256" key="4">
    <source>
        <dbReference type="ARBA" id="ARBA00023163"/>
    </source>
</evidence>
<dbReference type="InterPro" id="IPR012074">
    <property type="entry name" value="GAF_ANTAR"/>
</dbReference>
<proteinExistence type="predicted"/>
<dbReference type="PIRSF" id="PIRSF036625">
    <property type="entry name" value="GAF_ANTAR"/>
    <property type="match status" value="1"/>
</dbReference>
<keyword evidence="2" id="KW-0418">Kinase</keyword>
<dbReference type="AlphaFoldDB" id="A0A7Y9J5K8"/>
<gene>
    <name evidence="6" type="ORF">BJ983_001841</name>
</gene>
<accession>A0A7Y9J5K8</accession>
<dbReference type="Gene3D" id="1.10.10.10">
    <property type="entry name" value="Winged helix-like DNA-binding domain superfamily/Winged helix DNA-binding domain"/>
    <property type="match status" value="1"/>
</dbReference>
<dbReference type="Pfam" id="PF03861">
    <property type="entry name" value="ANTAR"/>
    <property type="match status" value="1"/>
</dbReference>
<keyword evidence="7" id="KW-1185">Reference proteome</keyword>
<dbReference type="InterPro" id="IPR005561">
    <property type="entry name" value="ANTAR"/>
</dbReference>
<dbReference type="SUPFAM" id="SSF55781">
    <property type="entry name" value="GAF domain-like"/>
    <property type="match status" value="1"/>
</dbReference>
<name>A0A7Y9J5K8_9PSEU</name>
<dbReference type="Pfam" id="PF01590">
    <property type="entry name" value="GAF"/>
    <property type="match status" value="1"/>
</dbReference>
<evidence type="ECO:0000259" key="5">
    <source>
        <dbReference type="PROSITE" id="PS50921"/>
    </source>
</evidence>
<evidence type="ECO:0000256" key="3">
    <source>
        <dbReference type="ARBA" id="ARBA00023015"/>
    </source>
</evidence>
<dbReference type="InterPro" id="IPR029016">
    <property type="entry name" value="GAF-like_dom_sf"/>
</dbReference>
<dbReference type="SUPFAM" id="SSF52172">
    <property type="entry name" value="CheY-like"/>
    <property type="match status" value="1"/>
</dbReference>
<sequence>MEPHEVDALSDALNHAATAVLREPNPDGGLGTTEEVLTRIVQVTVQRVPGADGAGITQTDHGKVTSRAPSADWVADLDAAQAELDEGPCVDAGSLDEPTHVEAIDLDRETRWPRWRPRARDVGVRAMLSYAMGPPDSPVGSLNLYSFTPGAFTEAGRVTLEVFALQAAIALYGASRAEGLDIALAGRDRIGQAKGILMERHGVDGDRAFRMLVEASQQSNIKLRDVAAWLLDEHARTAAERDRP</sequence>
<dbReference type="SMART" id="SM00065">
    <property type="entry name" value="GAF"/>
    <property type="match status" value="1"/>
</dbReference>
<evidence type="ECO:0000256" key="2">
    <source>
        <dbReference type="ARBA" id="ARBA00022777"/>
    </source>
</evidence>
<dbReference type="EMBL" id="JACCBN010000001">
    <property type="protein sequence ID" value="NYD35739.1"/>
    <property type="molecule type" value="Genomic_DNA"/>
</dbReference>
<dbReference type="GO" id="GO:0016301">
    <property type="term" value="F:kinase activity"/>
    <property type="evidence" value="ECO:0007669"/>
    <property type="project" value="UniProtKB-KW"/>
</dbReference>
<dbReference type="Gene3D" id="3.30.450.40">
    <property type="match status" value="1"/>
</dbReference>
<evidence type="ECO:0000256" key="1">
    <source>
        <dbReference type="ARBA" id="ARBA00022679"/>
    </source>
</evidence>
<keyword evidence="3" id="KW-0805">Transcription regulation</keyword>
<evidence type="ECO:0000313" key="6">
    <source>
        <dbReference type="EMBL" id="NYD35739.1"/>
    </source>
</evidence>
<keyword evidence="4" id="KW-0804">Transcription</keyword>
<dbReference type="PROSITE" id="PS50921">
    <property type="entry name" value="ANTAR"/>
    <property type="match status" value="1"/>
</dbReference>
<dbReference type="SMART" id="SM01012">
    <property type="entry name" value="ANTAR"/>
    <property type="match status" value="1"/>
</dbReference>
<dbReference type="InterPro" id="IPR011006">
    <property type="entry name" value="CheY-like_superfamily"/>
</dbReference>
<dbReference type="InterPro" id="IPR003018">
    <property type="entry name" value="GAF"/>
</dbReference>
<dbReference type="InterPro" id="IPR036388">
    <property type="entry name" value="WH-like_DNA-bd_sf"/>
</dbReference>
<keyword evidence="1" id="KW-0808">Transferase</keyword>